<organism evidence="1 2">
    <name type="scientific">Rubrivirga litoralis</name>
    <dbReference type="NCBI Taxonomy" id="3075598"/>
    <lineage>
        <taxon>Bacteria</taxon>
        <taxon>Pseudomonadati</taxon>
        <taxon>Rhodothermota</taxon>
        <taxon>Rhodothermia</taxon>
        <taxon>Rhodothermales</taxon>
        <taxon>Rubricoccaceae</taxon>
        <taxon>Rubrivirga</taxon>
    </lineage>
</organism>
<dbReference type="EMBL" id="JAVRHT010000005">
    <property type="protein sequence ID" value="MDT0630851.1"/>
    <property type="molecule type" value="Genomic_DNA"/>
</dbReference>
<comment type="caution">
    <text evidence="1">The sequence shown here is derived from an EMBL/GenBank/DDBJ whole genome shotgun (WGS) entry which is preliminary data.</text>
</comment>
<sequence length="140" mass="14835">MLAGVWEGTYESYDTGRVGDVYFALSDDGAQAAGEVAMVPRGATVDVRREGAGGWQWQGVERPQVLTIRFVRLPDEGAPGGGAGREIVGELDPYPDPDCGCTLQTTFRGEVGGDVINGTFASEAEHGGHTAEGTWYAARR</sequence>
<proteinExistence type="predicted"/>
<dbReference type="Proteomes" id="UP001267426">
    <property type="component" value="Unassembled WGS sequence"/>
</dbReference>
<evidence type="ECO:0000313" key="2">
    <source>
        <dbReference type="Proteomes" id="UP001267426"/>
    </source>
</evidence>
<name>A0ABU3BNH8_9BACT</name>
<evidence type="ECO:0000313" key="1">
    <source>
        <dbReference type="EMBL" id="MDT0630851.1"/>
    </source>
</evidence>
<accession>A0ABU3BNH8</accession>
<dbReference type="RefSeq" id="WP_311662187.1">
    <property type="nucleotide sequence ID" value="NZ_JAVRHT010000005.1"/>
</dbReference>
<evidence type="ECO:0008006" key="3">
    <source>
        <dbReference type="Google" id="ProtNLM"/>
    </source>
</evidence>
<reference evidence="1 2" key="1">
    <citation type="submission" date="2023-09" db="EMBL/GenBank/DDBJ databases">
        <authorList>
            <person name="Rey-Velasco X."/>
        </authorList>
    </citation>
    <scope>NUCLEOTIDE SEQUENCE [LARGE SCALE GENOMIC DNA]</scope>
    <source>
        <strain evidence="1 2">F394</strain>
    </source>
</reference>
<keyword evidence="2" id="KW-1185">Reference proteome</keyword>
<gene>
    <name evidence="1" type="ORF">RM540_03745</name>
</gene>
<protein>
    <recommendedName>
        <fullName evidence="3">Lipocalin-like domain-containing protein</fullName>
    </recommendedName>
</protein>